<name>A0A0E9QG74_ANGAN</name>
<proteinExistence type="predicted"/>
<reference evidence="1" key="1">
    <citation type="submission" date="2014-11" db="EMBL/GenBank/DDBJ databases">
        <authorList>
            <person name="Amaro Gonzalez C."/>
        </authorList>
    </citation>
    <scope>NUCLEOTIDE SEQUENCE</scope>
</reference>
<protein>
    <submittedName>
        <fullName evidence="1">Uncharacterized protein</fullName>
    </submittedName>
</protein>
<dbReference type="AlphaFoldDB" id="A0A0E9QG74"/>
<accession>A0A0E9QG74</accession>
<evidence type="ECO:0000313" key="1">
    <source>
        <dbReference type="EMBL" id="JAH15320.1"/>
    </source>
</evidence>
<sequence length="36" mass="4277">MVKTPLHKAIRCSWCISWKHSEYLVGNLILRSKCQF</sequence>
<reference evidence="1" key="2">
    <citation type="journal article" date="2015" name="Fish Shellfish Immunol.">
        <title>Early steps in the European eel (Anguilla anguilla)-Vibrio vulnificus interaction in the gills: Role of the RtxA13 toxin.</title>
        <authorList>
            <person name="Callol A."/>
            <person name="Pajuelo D."/>
            <person name="Ebbesson L."/>
            <person name="Teles M."/>
            <person name="MacKenzie S."/>
            <person name="Amaro C."/>
        </authorList>
    </citation>
    <scope>NUCLEOTIDE SEQUENCE</scope>
</reference>
<dbReference type="EMBL" id="GBXM01093257">
    <property type="protein sequence ID" value="JAH15320.1"/>
    <property type="molecule type" value="Transcribed_RNA"/>
</dbReference>
<organism evidence="1">
    <name type="scientific">Anguilla anguilla</name>
    <name type="common">European freshwater eel</name>
    <name type="synonym">Muraena anguilla</name>
    <dbReference type="NCBI Taxonomy" id="7936"/>
    <lineage>
        <taxon>Eukaryota</taxon>
        <taxon>Metazoa</taxon>
        <taxon>Chordata</taxon>
        <taxon>Craniata</taxon>
        <taxon>Vertebrata</taxon>
        <taxon>Euteleostomi</taxon>
        <taxon>Actinopterygii</taxon>
        <taxon>Neopterygii</taxon>
        <taxon>Teleostei</taxon>
        <taxon>Anguilliformes</taxon>
        <taxon>Anguillidae</taxon>
        <taxon>Anguilla</taxon>
    </lineage>
</organism>